<dbReference type="SUPFAM" id="SSF88659">
    <property type="entry name" value="Sigma3 and sigma4 domains of RNA polymerase sigma factors"/>
    <property type="match status" value="1"/>
</dbReference>
<protein>
    <submittedName>
        <fullName evidence="1">Uncharacterized protein</fullName>
    </submittedName>
</protein>
<dbReference type="EMBL" id="VSSQ01068748">
    <property type="protein sequence ID" value="MPN20889.1"/>
    <property type="molecule type" value="Genomic_DNA"/>
</dbReference>
<proteinExistence type="predicted"/>
<name>A0A645G523_9ZZZZ</name>
<accession>A0A645G523</accession>
<organism evidence="1">
    <name type="scientific">bioreactor metagenome</name>
    <dbReference type="NCBI Taxonomy" id="1076179"/>
    <lineage>
        <taxon>unclassified sequences</taxon>
        <taxon>metagenomes</taxon>
        <taxon>ecological metagenomes</taxon>
    </lineage>
</organism>
<gene>
    <name evidence="1" type="ORF">SDC9_168268</name>
</gene>
<dbReference type="InterPro" id="IPR013324">
    <property type="entry name" value="RNA_pol_sigma_r3/r4-like"/>
</dbReference>
<comment type="caution">
    <text evidence="1">The sequence shown here is derived from an EMBL/GenBank/DDBJ whole genome shotgun (WGS) entry which is preliminary data.</text>
</comment>
<dbReference type="AlphaFoldDB" id="A0A645G523"/>
<evidence type="ECO:0000313" key="1">
    <source>
        <dbReference type="EMBL" id="MPN20889.1"/>
    </source>
</evidence>
<reference evidence="1" key="1">
    <citation type="submission" date="2019-08" db="EMBL/GenBank/DDBJ databases">
        <authorList>
            <person name="Kucharzyk K."/>
            <person name="Murdoch R.W."/>
            <person name="Higgins S."/>
            <person name="Loffler F."/>
        </authorList>
    </citation>
    <scope>NUCLEOTIDE SEQUENCE</scope>
</reference>
<sequence length="169" mass="19381">MFAEQNHGILLAYLRKCRLCRDDWYDVLVFGYLKAVRCWFRTQEVRKWPFSTIASVKMRAAMIEQYRYENRAMRKGFPISMDAPCGEDETATLHGLIASGEDGVEQAVFEMLVESMASGLGSTERAVLRLITEGYTPFEVGRELTLSRKAVDQALTVIRDCYVEREAVY</sequence>